<dbReference type="PANTHER" id="PTHR47331">
    <property type="entry name" value="PHD-TYPE DOMAIN-CONTAINING PROTEIN"/>
    <property type="match status" value="1"/>
</dbReference>
<keyword evidence="2" id="KW-1185">Reference proteome</keyword>
<evidence type="ECO:0008006" key="3">
    <source>
        <dbReference type="Google" id="ProtNLM"/>
    </source>
</evidence>
<dbReference type="Pfam" id="PF05380">
    <property type="entry name" value="Peptidase_A17"/>
    <property type="match status" value="1"/>
</dbReference>
<evidence type="ECO:0000313" key="2">
    <source>
        <dbReference type="Proteomes" id="UP001162162"/>
    </source>
</evidence>
<dbReference type="InterPro" id="IPR043502">
    <property type="entry name" value="DNA/RNA_pol_sf"/>
</dbReference>
<dbReference type="GO" id="GO:0071897">
    <property type="term" value="P:DNA biosynthetic process"/>
    <property type="evidence" value="ECO:0007669"/>
    <property type="project" value="UniProtKB-ARBA"/>
</dbReference>
<comment type="caution">
    <text evidence="1">The sequence shown here is derived from an EMBL/GenBank/DDBJ whole genome shotgun (WGS) entry which is preliminary data.</text>
</comment>
<dbReference type="SUPFAM" id="SSF56672">
    <property type="entry name" value="DNA/RNA polymerases"/>
    <property type="match status" value="1"/>
</dbReference>
<dbReference type="EMBL" id="JAPWTK010000139">
    <property type="protein sequence ID" value="KAJ8948294.1"/>
    <property type="molecule type" value="Genomic_DNA"/>
</dbReference>
<gene>
    <name evidence="1" type="ORF">NQ318_020781</name>
</gene>
<dbReference type="Proteomes" id="UP001162162">
    <property type="component" value="Unassembled WGS sequence"/>
</dbReference>
<proteinExistence type="predicted"/>
<evidence type="ECO:0000313" key="1">
    <source>
        <dbReference type="EMBL" id="KAJ8948294.1"/>
    </source>
</evidence>
<protein>
    <recommendedName>
        <fullName evidence="3">Peptidase aspartic putative domain-containing protein</fullName>
    </recommendedName>
</protein>
<dbReference type="InterPro" id="IPR008042">
    <property type="entry name" value="Retrotrans_Pao"/>
</dbReference>
<dbReference type="AlphaFoldDB" id="A0AAV8Y9T0"/>
<organism evidence="1 2">
    <name type="scientific">Aromia moschata</name>
    <dbReference type="NCBI Taxonomy" id="1265417"/>
    <lineage>
        <taxon>Eukaryota</taxon>
        <taxon>Metazoa</taxon>
        <taxon>Ecdysozoa</taxon>
        <taxon>Arthropoda</taxon>
        <taxon>Hexapoda</taxon>
        <taxon>Insecta</taxon>
        <taxon>Pterygota</taxon>
        <taxon>Neoptera</taxon>
        <taxon>Endopterygota</taxon>
        <taxon>Coleoptera</taxon>
        <taxon>Polyphaga</taxon>
        <taxon>Cucujiformia</taxon>
        <taxon>Chrysomeloidea</taxon>
        <taxon>Cerambycidae</taxon>
        <taxon>Cerambycinae</taxon>
        <taxon>Callichromatini</taxon>
        <taxon>Aromia</taxon>
    </lineage>
</organism>
<dbReference type="PANTHER" id="PTHR47331:SF1">
    <property type="entry name" value="GAG-LIKE PROTEIN"/>
    <property type="match status" value="1"/>
</dbReference>
<sequence>MFHQSGPVDGILGADLFPQIVGRSAPALSIALETDLGYIVMGKSPTIENVENSYTFCSIVDPPLEKIMQEFLEIENIPTVAVSDPHDKECEEYFQSTYKRDVTGKYTVSLPFQMPPSVLGESYSIALRRFCALERILNVSENFRKQYHDVIKDYLSQDHMRKVDSSSTPLRIVFDASCKTNSLFSLNDILHKGPKLHTVVLAMFLKFRIYSRHSTDVLAEKSDTHKRFQRLLWRFSPDDIVETYELTTLAFGMKTSPSLALRVVRQLAIDESRTYPLASDVILRDMYIDYLVTSISDLNTARYIYQQLVDLFESGGFNLVKWRVNSKELLDFIPKEKLVPEVVNFETDCLKVLGMQWHPSMEVLFFKVNIQNCECTKRNILSTIARIFDPLGLVAPVTLYTNLLVKKLWSLHLNWDECPPPGLLEQWSHFQLELPLIDNFSVPRHIGYFRNSTSMALGFADACESSYGCVIYLRTLTKTGIRTRLICAKSKISPLKVQSIPGLKLCAAVLLAKLFKFILDALGA</sequence>
<name>A0AAV8Y9T0_9CUCU</name>
<accession>A0AAV8Y9T0</accession>
<reference evidence="1" key="1">
    <citation type="journal article" date="2023" name="Insect Mol. Biol.">
        <title>Genome sequencing provides insights into the evolution of gene families encoding plant cell wall-degrading enzymes in longhorned beetles.</title>
        <authorList>
            <person name="Shin N.R."/>
            <person name="Okamura Y."/>
            <person name="Kirsch R."/>
            <person name="Pauchet Y."/>
        </authorList>
    </citation>
    <scope>NUCLEOTIDE SEQUENCE</scope>
    <source>
        <strain evidence="1">AMC_N1</strain>
    </source>
</reference>
<feature type="non-terminal residue" evidence="1">
    <location>
        <position position="524"/>
    </location>
</feature>